<organism evidence="1 2">
    <name type="scientific">Thermofilum pendens (strain DSM 2475 / Hrk 5)</name>
    <dbReference type="NCBI Taxonomy" id="368408"/>
    <lineage>
        <taxon>Archaea</taxon>
        <taxon>Thermoproteota</taxon>
        <taxon>Thermoprotei</taxon>
        <taxon>Thermofilales</taxon>
        <taxon>Thermofilaceae</taxon>
        <taxon>Thermofilum</taxon>
    </lineage>
</organism>
<dbReference type="EnsemblBacteria" id="ABL79275">
    <property type="protein sequence ID" value="ABL79275"/>
    <property type="gene ID" value="Tpen_1880"/>
</dbReference>
<accession>A1S1E5</accession>
<geneLocation type="plasmid" evidence="1 2">
    <name>pTPEN01</name>
</geneLocation>
<keyword evidence="2" id="KW-1185">Reference proteome</keyword>
<protein>
    <submittedName>
        <fullName evidence="1">Uncharacterized protein</fullName>
    </submittedName>
</protein>
<dbReference type="EMBL" id="CP000506">
    <property type="protein sequence ID" value="ABL79275.1"/>
    <property type="molecule type" value="Genomic_DNA"/>
</dbReference>
<dbReference type="AlphaFoldDB" id="A1S1E5"/>
<dbReference type="HOGENOM" id="CLU_2379581_0_0_2"/>
<gene>
    <name evidence="1" type="ordered locus">Tpen_1880</name>
</gene>
<reference evidence="2" key="1">
    <citation type="journal article" date="2008" name="J. Bacteriol.">
        <title>Genome sequence of Thermofilum pendens reveals an exceptional loss of biosynthetic pathways without genome reduction.</title>
        <authorList>
            <person name="Anderson I."/>
            <person name="Rodriguez J."/>
            <person name="Susanti D."/>
            <person name="Porat I."/>
            <person name="Reich C."/>
            <person name="Ulrich L.E."/>
            <person name="Elkins J.G."/>
            <person name="Mavromatis K."/>
            <person name="Lykidis A."/>
            <person name="Kim E."/>
            <person name="Thompson L.S."/>
            <person name="Nolan M."/>
            <person name="Land M."/>
            <person name="Copeland A."/>
            <person name="Lapidus A."/>
            <person name="Lucas S."/>
            <person name="Detter C."/>
            <person name="Zhulin I.B."/>
            <person name="Olsen G.J."/>
            <person name="Whitman W."/>
            <person name="Mukhopadhyay B."/>
            <person name="Bristow J."/>
            <person name="Kyrpides N."/>
        </authorList>
    </citation>
    <scope>NUCLEOTIDE SEQUENCE [LARGE SCALE GENOMIC DNA]</scope>
    <source>
        <strain evidence="2">DSM 2475 / Hrk 5</strain>
        <plasmid evidence="2">pTPEN01</plasmid>
    </source>
</reference>
<proteinExistence type="predicted"/>
<dbReference type="KEGG" id="tpe:Tpen_1880"/>
<sequence>MKTTVRVKRSTEYNWSEPSFPMVFCDVTFKNGEEEVWRTVDYIIARWNRLLYVYEESETHYTEEDVAESVRVKIKKVGFFSPSPPFSPWFRGST</sequence>
<keyword evidence="1" id="KW-0614">Plasmid</keyword>
<dbReference type="Proteomes" id="UP000000641">
    <property type="component" value="Plasmid pTPEN01"/>
</dbReference>
<evidence type="ECO:0000313" key="1">
    <source>
        <dbReference type="EMBL" id="ABL79275.1"/>
    </source>
</evidence>
<name>A1S1E5_THEPD</name>
<evidence type="ECO:0000313" key="2">
    <source>
        <dbReference type="Proteomes" id="UP000000641"/>
    </source>
</evidence>